<feature type="transmembrane region" description="Helical" evidence="6">
    <location>
        <begin position="238"/>
        <end position="254"/>
    </location>
</feature>
<feature type="transmembrane region" description="Helical" evidence="6">
    <location>
        <begin position="6"/>
        <end position="26"/>
    </location>
</feature>
<feature type="transmembrane region" description="Helical" evidence="6">
    <location>
        <begin position="173"/>
        <end position="192"/>
    </location>
</feature>
<evidence type="ECO:0000256" key="6">
    <source>
        <dbReference type="SAM" id="Phobius"/>
    </source>
</evidence>
<evidence type="ECO:0000256" key="2">
    <source>
        <dbReference type="ARBA" id="ARBA00022692"/>
    </source>
</evidence>
<reference evidence="8 11" key="2">
    <citation type="journal article" date="2019" name="Emerg. Microbes Infect.">
        <title>Comprehensive subspecies identification of 175 nontuberculous mycobacteria species based on 7547 genomic profiles.</title>
        <authorList>
            <person name="Matsumoto Y."/>
            <person name="Kinjo T."/>
            <person name="Motooka D."/>
            <person name="Nabeya D."/>
            <person name="Jung N."/>
            <person name="Uechi K."/>
            <person name="Horii T."/>
            <person name="Iida T."/>
            <person name="Fujita J."/>
            <person name="Nakamura S."/>
        </authorList>
    </citation>
    <scope>NUCLEOTIDE SEQUENCE [LARGE SCALE GENOMIC DNA]</scope>
    <source>
        <strain evidence="8 11">JCM 12405</strain>
    </source>
</reference>
<keyword evidence="10" id="KW-1185">Reference proteome</keyword>
<dbReference type="GO" id="GO:0042773">
    <property type="term" value="P:ATP synthesis coupled electron transport"/>
    <property type="evidence" value="ECO:0007669"/>
    <property type="project" value="InterPro"/>
</dbReference>
<organism evidence="9 10">
    <name type="scientific">Mycolicibacterium doricum</name>
    <dbReference type="NCBI Taxonomy" id="126673"/>
    <lineage>
        <taxon>Bacteria</taxon>
        <taxon>Bacillati</taxon>
        <taxon>Actinomycetota</taxon>
        <taxon>Actinomycetes</taxon>
        <taxon>Mycobacteriales</taxon>
        <taxon>Mycobacteriaceae</taxon>
        <taxon>Mycolicibacterium</taxon>
    </lineage>
</organism>
<evidence type="ECO:0000256" key="3">
    <source>
        <dbReference type="ARBA" id="ARBA00022989"/>
    </source>
</evidence>
<gene>
    <name evidence="9" type="ORF">AWC01_08265</name>
    <name evidence="8" type="ORF">MDOR_25800</name>
</gene>
<dbReference type="Gene3D" id="1.20.5.2700">
    <property type="match status" value="1"/>
</dbReference>
<feature type="transmembrane region" description="Helical" evidence="6">
    <location>
        <begin position="443"/>
        <end position="464"/>
    </location>
</feature>
<feature type="domain" description="NADH:quinone oxidoreductase/Mrp antiporter transmembrane" evidence="7">
    <location>
        <begin position="130"/>
        <end position="408"/>
    </location>
</feature>
<evidence type="ECO:0000259" key="7">
    <source>
        <dbReference type="Pfam" id="PF00361"/>
    </source>
</evidence>
<evidence type="ECO:0000256" key="4">
    <source>
        <dbReference type="ARBA" id="ARBA00023136"/>
    </source>
</evidence>
<keyword evidence="4 6" id="KW-0472">Membrane</keyword>
<dbReference type="PRINTS" id="PR01434">
    <property type="entry name" value="NADHDHGNASE5"/>
</dbReference>
<dbReference type="GO" id="GO:0016020">
    <property type="term" value="C:membrane"/>
    <property type="evidence" value="ECO:0007669"/>
    <property type="project" value="UniProtKB-SubCell"/>
</dbReference>
<dbReference type="InterPro" id="IPR001750">
    <property type="entry name" value="ND/Mrp_TM"/>
</dbReference>
<protein>
    <submittedName>
        <fullName evidence="9">NADH dehydrogenase</fullName>
    </submittedName>
</protein>
<dbReference type="GO" id="GO:0015990">
    <property type="term" value="P:electron transport coupled proton transport"/>
    <property type="evidence" value="ECO:0007669"/>
    <property type="project" value="TreeGrafter"/>
</dbReference>
<dbReference type="GO" id="GO:0012505">
    <property type="term" value="C:endomembrane system"/>
    <property type="evidence" value="ECO:0007669"/>
    <property type="project" value="UniProtKB-SubCell"/>
</dbReference>
<evidence type="ECO:0000313" key="10">
    <source>
        <dbReference type="Proteomes" id="UP000193564"/>
    </source>
</evidence>
<dbReference type="KEGG" id="mdr:MDOR_25800"/>
<keyword evidence="2 5" id="KW-0812">Transmembrane</keyword>
<dbReference type="STRING" id="126673.AWC01_08265"/>
<feature type="transmembrane region" description="Helical" evidence="6">
    <location>
        <begin position="134"/>
        <end position="152"/>
    </location>
</feature>
<feature type="transmembrane region" description="Helical" evidence="6">
    <location>
        <begin position="79"/>
        <end position="100"/>
    </location>
</feature>
<dbReference type="Proteomes" id="UP000193564">
    <property type="component" value="Unassembled WGS sequence"/>
</dbReference>
<feature type="transmembrane region" description="Helical" evidence="6">
    <location>
        <begin position="204"/>
        <end position="226"/>
    </location>
</feature>
<dbReference type="AlphaFoldDB" id="A0A1X1TD18"/>
<reference evidence="9 10" key="1">
    <citation type="submission" date="2016-01" db="EMBL/GenBank/DDBJ databases">
        <title>The new phylogeny of the genus Mycobacterium.</title>
        <authorList>
            <person name="Tarcisio F."/>
            <person name="Conor M."/>
            <person name="Antonella G."/>
            <person name="Elisabetta G."/>
            <person name="Giulia F.S."/>
            <person name="Sara T."/>
            <person name="Anna F."/>
            <person name="Clotilde B."/>
            <person name="Roberto B."/>
            <person name="Veronica D.S."/>
            <person name="Fabio R."/>
            <person name="Monica P."/>
            <person name="Olivier J."/>
            <person name="Enrico T."/>
            <person name="Nicola S."/>
        </authorList>
    </citation>
    <scope>NUCLEOTIDE SEQUENCE [LARGE SCALE GENOMIC DNA]</scope>
    <source>
        <strain evidence="9 10">DSM 44339</strain>
    </source>
</reference>
<dbReference type="PANTHER" id="PTHR42829">
    <property type="entry name" value="NADH-UBIQUINONE OXIDOREDUCTASE CHAIN 5"/>
    <property type="match status" value="1"/>
</dbReference>
<feature type="transmembrane region" description="Helical" evidence="6">
    <location>
        <begin position="357"/>
        <end position="376"/>
    </location>
</feature>
<reference evidence="8" key="3">
    <citation type="submission" date="2020-02" db="EMBL/GenBank/DDBJ databases">
        <authorList>
            <person name="Matsumoto Y."/>
            <person name="Motooka D."/>
            <person name="Nakamura S."/>
        </authorList>
    </citation>
    <scope>NUCLEOTIDE SEQUENCE</scope>
    <source>
        <strain evidence="8">JCM 12405</strain>
    </source>
</reference>
<feature type="transmembrane region" description="Helical" evidence="6">
    <location>
        <begin position="322"/>
        <end position="345"/>
    </location>
</feature>
<sequence length="642" mass="65528">MTASLAQWSLWGLVALPAAAGVVLLVNHLRRPAADRLASVTSVGAATVGVVLAGVVAVSRPTVSVPFMGGADFALSVDALSATVVPAVAVITLLVLVFAVGDGAVRGGRFHGLMLLFAAAVMLTATAATLPALLLAWEVMGAASYALIGWRWRQTYRVSAGLTAFVTTRAADLGLYLAGGAALAGGAGLALADMADASSGWRHAIAAGVLVAALGKAAQLPFSFWLSRAMEGPSPVSALLHSAAMVAMGAYLLLRMGPLLAASGWAATAAAWLGAATAVLLGAVAVAQRDLKQLLAASTAAQLGFVVMAAGLAAVGGGAAQLVAHAFTKAGLFLAAGAWLSLVGSKRLTELRGIARRWPLIGVTAGVSALALAGVAPLSLWATKDAVLAVAREHSIWLYLAGLTAAALSAAYAGKILLVIWGRPAQRQPGKPRRSSPSFFERVPLAILAAGAAVTGVLALPPIGTRLGQALDPGPTAHATVLELMISAVLAVVVVLAVLRWGAPEPRWLASWLGLERAAHASVVAPTMLLAGVLAQFDDRVLDRSISAVALRTLSLSRVFAGFDHNILDRAVDATAAGTMASAAAAARADRRDVDGLVERTATLMRRLGELARKPQTGLLHQYYMSAVVTVVLAVLLLVAVR</sequence>
<evidence type="ECO:0000256" key="1">
    <source>
        <dbReference type="ARBA" id="ARBA00004127"/>
    </source>
</evidence>
<evidence type="ECO:0000313" key="8">
    <source>
        <dbReference type="EMBL" id="BBZ08411.1"/>
    </source>
</evidence>
<comment type="subcellular location">
    <subcellularLocation>
        <location evidence="1">Endomembrane system</location>
        <topology evidence="1">Multi-pass membrane protein</topology>
    </subcellularLocation>
    <subcellularLocation>
        <location evidence="5">Membrane</location>
        <topology evidence="5">Multi-pass membrane protein</topology>
    </subcellularLocation>
</comment>
<keyword evidence="3 6" id="KW-1133">Transmembrane helix</keyword>
<dbReference type="PANTHER" id="PTHR42829:SF2">
    <property type="entry name" value="NADH-UBIQUINONE OXIDOREDUCTASE CHAIN 5"/>
    <property type="match status" value="1"/>
</dbReference>
<dbReference type="EMBL" id="AP022605">
    <property type="protein sequence ID" value="BBZ08411.1"/>
    <property type="molecule type" value="Genomic_DNA"/>
</dbReference>
<feature type="transmembrane region" description="Helical" evidence="6">
    <location>
        <begin position="396"/>
        <end position="422"/>
    </location>
</feature>
<name>A0A1X1TD18_9MYCO</name>
<accession>A0A1X1TD18</accession>
<feature type="transmembrane region" description="Helical" evidence="6">
    <location>
        <begin position="266"/>
        <end position="287"/>
    </location>
</feature>
<feature type="transmembrane region" description="Helical" evidence="6">
    <location>
        <begin position="112"/>
        <end position="128"/>
    </location>
</feature>
<evidence type="ECO:0000313" key="11">
    <source>
        <dbReference type="Proteomes" id="UP000467201"/>
    </source>
</evidence>
<dbReference type="EMBL" id="LQOS01000022">
    <property type="protein sequence ID" value="ORV42481.1"/>
    <property type="molecule type" value="Genomic_DNA"/>
</dbReference>
<dbReference type="GO" id="GO:0003954">
    <property type="term" value="F:NADH dehydrogenase activity"/>
    <property type="evidence" value="ECO:0007669"/>
    <property type="project" value="TreeGrafter"/>
</dbReference>
<feature type="transmembrane region" description="Helical" evidence="6">
    <location>
        <begin position="294"/>
        <end position="316"/>
    </location>
</feature>
<evidence type="ECO:0000256" key="5">
    <source>
        <dbReference type="RuleBase" id="RU000320"/>
    </source>
</evidence>
<dbReference type="Pfam" id="PF00361">
    <property type="entry name" value="Proton_antipo_M"/>
    <property type="match status" value="1"/>
</dbReference>
<evidence type="ECO:0000313" key="9">
    <source>
        <dbReference type="EMBL" id="ORV42481.1"/>
    </source>
</evidence>
<feature type="transmembrane region" description="Helical" evidence="6">
    <location>
        <begin position="484"/>
        <end position="503"/>
    </location>
</feature>
<proteinExistence type="predicted"/>
<dbReference type="GO" id="GO:0008137">
    <property type="term" value="F:NADH dehydrogenase (ubiquinone) activity"/>
    <property type="evidence" value="ECO:0007669"/>
    <property type="project" value="InterPro"/>
</dbReference>
<dbReference type="RefSeq" id="WP_085189862.1">
    <property type="nucleotide sequence ID" value="NZ_AP022605.1"/>
</dbReference>
<feature type="transmembrane region" description="Helical" evidence="6">
    <location>
        <begin position="38"/>
        <end position="59"/>
    </location>
</feature>
<dbReference type="Proteomes" id="UP000467201">
    <property type="component" value="Chromosome"/>
</dbReference>
<feature type="transmembrane region" description="Helical" evidence="6">
    <location>
        <begin position="623"/>
        <end position="641"/>
    </location>
</feature>
<dbReference type="OrthoDB" id="9811798at2"/>
<dbReference type="InterPro" id="IPR003945">
    <property type="entry name" value="NU5C-like"/>
</dbReference>